<keyword evidence="7 9" id="KW-0326">Glycosidase</keyword>
<feature type="region of interest" description="Disordered" evidence="10">
    <location>
        <begin position="1"/>
        <end position="25"/>
    </location>
</feature>
<dbReference type="Proteomes" id="UP000542776">
    <property type="component" value="Unassembled WGS sequence"/>
</dbReference>
<evidence type="ECO:0000256" key="6">
    <source>
        <dbReference type="ARBA" id="ARBA00023277"/>
    </source>
</evidence>
<protein>
    <recommendedName>
        <fullName evidence="9">Beta-xylanase</fullName>
        <ecNumber evidence="9">3.2.1.8</ecNumber>
    </recommendedName>
</protein>
<gene>
    <name evidence="12" type="ORF">GGR04_000845</name>
</gene>
<evidence type="ECO:0000256" key="3">
    <source>
        <dbReference type="ARBA" id="ARBA00022651"/>
    </source>
</evidence>
<dbReference type="GO" id="GO:0031176">
    <property type="term" value="F:endo-1,4-beta-xylanase activity"/>
    <property type="evidence" value="ECO:0007669"/>
    <property type="project" value="UniProtKB-EC"/>
</dbReference>
<accession>A0A7W6H4G8</accession>
<comment type="catalytic activity">
    <reaction evidence="1 9">
        <text>Endohydrolysis of (1-&gt;4)-beta-D-xylosidic linkages in xylans.</text>
        <dbReference type="EC" id="3.2.1.8"/>
    </reaction>
</comment>
<keyword evidence="3 12" id="KW-0858">Xylan degradation</keyword>
<dbReference type="SUPFAM" id="SSF51445">
    <property type="entry name" value="(Trans)glycosidases"/>
    <property type="match status" value="1"/>
</dbReference>
<evidence type="ECO:0000256" key="4">
    <source>
        <dbReference type="ARBA" id="ARBA00022729"/>
    </source>
</evidence>
<evidence type="ECO:0000256" key="10">
    <source>
        <dbReference type="SAM" id="MobiDB-lite"/>
    </source>
</evidence>
<keyword evidence="4" id="KW-0732">Signal</keyword>
<keyword evidence="8 9" id="KW-0624">Polysaccharide degradation</keyword>
<feature type="domain" description="GH10" evidence="11">
    <location>
        <begin position="40"/>
        <end position="377"/>
    </location>
</feature>
<proteinExistence type="inferred from homology"/>
<dbReference type="EC" id="3.2.1.8" evidence="9"/>
<dbReference type="PANTHER" id="PTHR31490:SF88">
    <property type="entry name" value="BETA-XYLANASE"/>
    <property type="match status" value="1"/>
</dbReference>
<evidence type="ECO:0000256" key="8">
    <source>
        <dbReference type="ARBA" id="ARBA00023326"/>
    </source>
</evidence>
<dbReference type="RefSeq" id="WP_183198153.1">
    <property type="nucleotide sequence ID" value="NZ_JACIEK010000001.1"/>
</dbReference>
<evidence type="ECO:0000256" key="9">
    <source>
        <dbReference type="RuleBase" id="RU361174"/>
    </source>
</evidence>
<evidence type="ECO:0000313" key="13">
    <source>
        <dbReference type="Proteomes" id="UP000542776"/>
    </source>
</evidence>
<dbReference type="InterPro" id="IPR044846">
    <property type="entry name" value="GH10"/>
</dbReference>
<dbReference type="Pfam" id="PF00331">
    <property type="entry name" value="Glyco_hydro_10"/>
    <property type="match status" value="1"/>
</dbReference>
<dbReference type="PROSITE" id="PS51318">
    <property type="entry name" value="TAT"/>
    <property type="match status" value="1"/>
</dbReference>
<dbReference type="GO" id="GO:0045493">
    <property type="term" value="P:xylan catabolic process"/>
    <property type="evidence" value="ECO:0007669"/>
    <property type="project" value="UniProtKB-KW"/>
</dbReference>
<comment type="similarity">
    <text evidence="2 9">Belongs to the glycosyl hydrolase 10 (cellulase F) family.</text>
</comment>
<dbReference type="EMBL" id="JACIEK010000001">
    <property type="protein sequence ID" value="MBB3997024.1"/>
    <property type="molecule type" value="Genomic_DNA"/>
</dbReference>
<evidence type="ECO:0000256" key="1">
    <source>
        <dbReference type="ARBA" id="ARBA00000681"/>
    </source>
</evidence>
<dbReference type="InterPro" id="IPR001000">
    <property type="entry name" value="GH10_dom"/>
</dbReference>
<evidence type="ECO:0000256" key="7">
    <source>
        <dbReference type="ARBA" id="ARBA00023295"/>
    </source>
</evidence>
<keyword evidence="5 9" id="KW-0378">Hydrolase</keyword>
<dbReference type="Gene3D" id="3.20.20.80">
    <property type="entry name" value="Glycosidases"/>
    <property type="match status" value="1"/>
</dbReference>
<dbReference type="PROSITE" id="PS51760">
    <property type="entry name" value="GH10_2"/>
    <property type="match status" value="1"/>
</dbReference>
<reference evidence="12 13" key="1">
    <citation type="submission" date="2020-08" db="EMBL/GenBank/DDBJ databases">
        <title>Genomic Encyclopedia of Type Strains, Phase IV (KMG-IV): sequencing the most valuable type-strain genomes for metagenomic binning, comparative biology and taxonomic classification.</title>
        <authorList>
            <person name="Goeker M."/>
        </authorList>
    </citation>
    <scope>NUCLEOTIDE SEQUENCE [LARGE SCALE GENOMIC DNA]</scope>
    <source>
        <strain evidence="12 13">DSM 102238</strain>
    </source>
</reference>
<dbReference type="InterPro" id="IPR017853">
    <property type="entry name" value="GH"/>
</dbReference>
<keyword evidence="13" id="KW-1185">Reference proteome</keyword>
<keyword evidence="6 9" id="KW-0119">Carbohydrate metabolism</keyword>
<dbReference type="PANTHER" id="PTHR31490">
    <property type="entry name" value="GLYCOSYL HYDROLASE"/>
    <property type="match status" value="1"/>
</dbReference>
<organism evidence="12 13">
    <name type="scientific">Aureimonas pseudogalii</name>
    <dbReference type="NCBI Taxonomy" id="1744844"/>
    <lineage>
        <taxon>Bacteria</taxon>
        <taxon>Pseudomonadati</taxon>
        <taxon>Pseudomonadota</taxon>
        <taxon>Alphaproteobacteria</taxon>
        <taxon>Hyphomicrobiales</taxon>
        <taxon>Aurantimonadaceae</taxon>
        <taxon>Aureimonas</taxon>
    </lineage>
</organism>
<name>A0A7W6H4G8_9HYPH</name>
<evidence type="ECO:0000313" key="12">
    <source>
        <dbReference type="EMBL" id="MBB3997024.1"/>
    </source>
</evidence>
<dbReference type="InterPro" id="IPR006311">
    <property type="entry name" value="TAT_signal"/>
</dbReference>
<evidence type="ECO:0000256" key="2">
    <source>
        <dbReference type="ARBA" id="ARBA00007495"/>
    </source>
</evidence>
<evidence type="ECO:0000256" key="5">
    <source>
        <dbReference type="ARBA" id="ARBA00022801"/>
    </source>
</evidence>
<sequence>MAHEADSIGSPEPCRRSASTPTHSAASLTRRSLLAKLGAGAALAGLGSAVPAHAAPRPGGVPFGAAIQFEPFEGDPDYRRPYVSECDLVLPMNELKFGLLRPERGAFRFGPADRLVDWALANGQAARGHAFVWWSTNPDWLEAVTEEAEAERVLLDHIERTADHFRGRLASWDVVNEVIAHEPGEAGGPLRDSIWLRRLGPRHVPLAFAAAARADPSARLVINDYDLEFTGDRYDRRRAVMLDIVRQLQDANHRVDAVGIQGHLYSHLKIDREALARFGRDLEAMGVGLLATELDVIDFQVRGDADAIDEAASVVVGDFLDGLFAGQRPEAVITWGLSDRYSWVSDVMPRTDGTPARPLPFDPQGRPKAWYEALRRKLTQG</sequence>
<dbReference type="PRINTS" id="PR00134">
    <property type="entry name" value="GLHYDRLASE10"/>
</dbReference>
<dbReference type="AlphaFoldDB" id="A0A7W6H4G8"/>
<evidence type="ECO:0000259" key="11">
    <source>
        <dbReference type="PROSITE" id="PS51760"/>
    </source>
</evidence>
<comment type="caution">
    <text evidence="12">The sequence shown here is derived from an EMBL/GenBank/DDBJ whole genome shotgun (WGS) entry which is preliminary data.</text>
</comment>
<dbReference type="SMART" id="SM00633">
    <property type="entry name" value="Glyco_10"/>
    <property type="match status" value="1"/>
</dbReference>